<name>A0A395LXK0_9BACT</name>
<organism evidence="3 4">
    <name type="scientific">Candidatus Thermochlorobacter aerophilus</name>
    <dbReference type="NCBI Taxonomy" id="1868324"/>
    <lineage>
        <taxon>Bacteria</taxon>
        <taxon>Pseudomonadati</taxon>
        <taxon>Chlorobiota</taxon>
        <taxon>Chlorobiia</taxon>
        <taxon>Chlorobiales</taxon>
        <taxon>Candidatus Thermochlorobacteriaceae</taxon>
        <taxon>Candidatus Thermochlorobacter</taxon>
    </lineage>
</organism>
<gene>
    <name evidence="3" type="ORF">D0433_11560</name>
</gene>
<comment type="caution">
    <text evidence="3">The sequence shown here is derived from an EMBL/GenBank/DDBJ whole genome shotgun (WGS) entry which is preliminary data.</text>
</comment>
<dbReference type="PANTHER" id="PTHR37828:SF1">
    <property type="entry name" value="YCII-RELATED DOMAIN-CONTAINING PROTEIN"/>
    <property type="match status" value="1"/>
</dbReference>
<evidence type="ECO:0000313" key="3">
    <source>
        <dbReference type="EMBL" id="RFM23300.1"/>
    </source>
</evidence>
<dbReference type="AlphaFoldDB" id="A0A395LXK0"/>
<protein>
    <recommendedName>
        <fullName evidence="2">YCII-related domain-containing protein</fullName>
    </recommendedName>
</protein>
<proteinExistence type="inferred from homology"/>
<dbReference type="Gene3D" id="3.30.70.1060">
    <property type="entry name" value="Dimeric alpha+beta barrel"/>
    <property type="match status" value="1"/>
</dbReference>
<sequence>MKYFVVQMTCNEGRAQDVMIYAGEHIKWMLENIPKKMFIAAGPFINEKGEYDDGLCIVRAESREALEEILKTDPFYIRGIRNFTVREWDYHVDEGGYRIDFPPHLAEAWGVTPTPTKERIA</sequence>
<accession>A0A395LXK0</accession>
<dbReference type="EMBL" id="PHFL01000067">
    <property type="protein sequence ID" value="RFM23300.1"/>
    <property type="molecule type" value="Genomic_DNA"/>
</dbReference>
<dbReference type="PANTHER" id="PTHR37828">
    <property type="entry name" value="GSR2449 PROTEIN"/>
    <property type="match status" value="1"/>
</dbReference>
<evidence type="ECO:0000313" key="4">
    <source>
        <dbReference type="Proteomes" id="UP000266389"/>
    </source>
</evidence>
<dbReference type="Proteomes" id="UP000266389">
    <property type="component" value="Unassembled WGS sequence"/>
</dbReference>
<evidence type="ECO:0000256" key="1">
    <source>
        <dbReference type="ARBA" id="ARBA00007689"/>
    </source>
</evidence>
<dbReference type="Pfam" id="PF03795">
    <property type="entry name" value="YCII"/>
    <property type="match status" value="1"/>
</dbReference>
<feature type="domain" description="YCII-related" evidence="2">
    <location>
        <begin position="23"/>
        <end position="88"/>
    </location>
</feature>
<dbReference type="SUPFAM" id="SSF54909">
    <property type="entry name" value="Dimeric alpha+beta barrel"/>
    <property type="match status" value="1"/>
</dbReference>
<reference evidence="3 4" key="1">
    <citation type="journal article" date="2011" name="ISME J.">
        <title>Community ecology of hot spring cyanobacterial mats: predominant populations and their functional potential.</title>
        <authorList>
            <person name="Klatt C.G."/>
            <person name="Wood J.M."/>
            <person name="Rusch D.B."/>
            <person name="Bateson M.M."/>
            <person name="Hamamura N."/>
            <person name="Heidelberg J.F."/>
            <person name="Grossman A.R."/>
            <person name="Bhaya D."/>
            <person name="Cohan F.M."/>
            <person name="Kuhl M."/>
            <person name="Bryant D.A."/>
            <person name="Ward D.M."/>
        </authorList>
    </citation>
    <scope>NUCLEOTIDE SEQUENCE [LARGE SCALE GENOMIC DNA]</scope>
    <source>
        <strain evidence="3">OS</strain>
    </source>
</reference>
<evidence type="ECO:0000259" key="2">
    <source>
        <dbReference type="Pfam" id="PF03795"/>
    </source>
</evidence>
<comment type="similarity">
    <text evidence="1">Belongs to the YciI family.</text>
</comment>
<dbReference type="InterPro" id="IPR005545">
    <property type="entry name" value="YCII"/>
</dbReference>
<dbReference type="InterPro" id="IPR011008">
    <property type="entry name" value="Dimeric_a/b-barrel"/>
</dbReference>